<reference evidence="2" key="1">
    <citation type="journal article" date="2019" name="Int. J. Syst. Evol. Microbiol.">
        <title>The Global Catalogue of Microorganisms (GCM) 10K type strain sequencing project: providing services to taxonomists for standard genome sequencing and annotation.</title>
        <authorList>
            <consortium name="The Broad Institute Genomics Platform"/>
            <consortium name="The Broad Institute Genome Sequencing Center for Infectious Disease"/>
            <person name="Wu L."/>
            <person name="Ma J."/>
        </authorList>
    </citation>
    <scope>NUCLEOTIDE SEQUENCE [LARGE SCALE GENOMIC DNA]</scope>
    <source>
        <strain evidence="2">CCUG 36956</strain>
    </source>
</reference>
<protein>
    <submittedName>
        <fullName evidence="1">Uncharacterized protein</fullName>
    </submittedName>
</protein>
<proteinExistence type="predicted"/>
<gene>
    <name evidence="1" type="ORF">ACFQO0_01220</name>
</gene>
<comment type="caution">
    <text evidence="1">The sequence shown here is derived from an EMBL/GenBank/DDBJ whole genome shotgun (WGS) entry which is preliminary data.</text>
</comment>
<evidence type="ECO:0000313" key="2">
    <source>
        <dbReference type="Proteomes" id="UP001596379"/>
    </source>
</evidence>
<evidence type="ECO:0000313" key="1">
    <source>
        <dbReference type="EMBL" id="MFC7297051.1"/>
    </source>
</evidence>
<sequence length="235" mass="26614">MIEATTFFNILDNIKQKPKRIFTLDSAHPSAGELMQRLNERDEKSFIGILFANPHIPYVRNEILSSLEYFHHRSGGNFDFYCCGYGAYWPENQYSDQKIVTSVDGVDWFFSQQSFAEVVTSFEECTKWKYSGETELLLLDVNKSKTTKTKPVIDSAVILNLELMQQDKAITSARSLFEKIIRFAKDKDGRGAFEFSDAAGIDSAKQTIKTAILGLLPSTVASGYLKTENFAVREI</sequence>
<dbReference type="Proteomes" id="UP001596379">
    <property type="component" value="Unassembled WGS sequence"/>
</dbReference>
<organism evidence="1 2">
    <name type="scientific">Herminiimonas aquatilis</name>
    <dbReference type="NCBI Taxonomy" id="345342"/>
    <lineage>
        <taxon>Bacteria</taxon>
        <taxon>Pseudomonadati</taxon>
        <taxon>Pseudomonadota</taxon>
        <taxon>Betaproteobacteria</taxon>
        <taxon>Burkholderiales</taxon>
        <taxon>Oxalobacteraceae</taxon>
        <taxon>Herminiimonas</taxon>
    </lineage>
</organism>
<dbReference type="RefSeq" id="WP_382232228.1">
    <property type="nucleotide sequence ID" value="NZ_JBHTCC010000001.1"/>
</dbReference>
<dbReference type="EMBL" id="JBHTCC010000001">
    <property type="protein sequence ID" value="MFC7297051.1"/>
    <property type="molecule type" value="Genomic_DNA"/>
</dbReference>
<keyword evidence="2" id="KW-1185">Reference proteome</keyword>
<name>A0ABW2J0N2_9BURK</name>
<accession>A0ABW2J0N2</accession>